<evidence type="ECO:0000256" key="2">
    <source>
        <dbReference type="ARBA" id="ARBA00023125"/>
    </source>
</evidence>
<dbReference type="PRINTS" id="PR00032">
    <property type="entry name" value="HTHARAC"/>
</dbReference>
<dbReference type="EMBL" id="JAVJAN010000017">
    <property type="protein sequence ID" value="MDR5587355.1"/>
    <property type="molecule type" value="Genomic_DNA"/>
</dbReference>
<keyword evidence="3" id="KW-0804">Transcription</keyword>
<keyword evidence="6" id="KW-1185">Reference proteome</keyword>
<evidence type="ECO:0000256" key="1">
    <source>
        <dbReference type="ARBA" id="ARBA00023015"/>
    </source>
</evidence>
<sequence length="320" mass="37012">MRSLDKDFFKQIIGERICKKDSIIYKIASQAGEGTMQSFKVMPGIELIYNDLKLKNPIKNMMNVETNCVEITYCLKGQVEIKFGNEKYAYMADGDISLFGYQTKAISCDFSLKHFVGIRVMIYIDEFLQNLNIMLGTNEFKGDTFFKNVFCSDRCIITHGNQSIHHIFKELYVLPDEYKNYLMKIKVVELILYLISGTDYKKNETIYFSKTSVEKIKEARKIILSKVDQFITIKSLSRMVGMNTTDLEKGFKSIYGYTIFSYSKMYKMKKAKELISNEKIPILEISLLCGYSNGSKFAKAFRETFGVLPTQYRKEMSASK</sequence>
<dbReference type="InterPro" id="IPR018060">
    <property type="entry name" value="HTH_AraC"/>
</dbReference>
<feature type="domain" description="HTH araC/xylS-type" evidence="4">
    <location>
        <begin position="217"/>
        <end position="315"/>
    </location>
</feature>
<evidence type="ECO:0000256" key="3">
    <source>
        <dbReference type="ARBA" id="ARBA00023163"/>
    </source>
</evidence>
<dbReference type="InterPro" id="IPR009057">
    <property type="entry name" value="Homeodomain-like_sf"/>
</dbReference>
<keyword evidence="1" id="KW-0805">Transcription regulation</keyword>
<dbReference type="InterPro" id="IPR018062">
    <property type="entry name" value="HTH_AraC-typ_CS"/>
</dbReference>
<dbReference type="Pfam" id="PF12833">
    <property type="entry name" value="HTH_18"/>
    <property type="match status" value="1"/>
</dbReference>
<dbReference type="PROSITE" id="PS00041">
    <property type="entry name" value="HTH_ARAC_FAMILY_1"/>
    <property type="match status" value="1"/>
</dbReference>
<keyword evidence="2" id="KW-0238">DNA-binding</keyword>
<reference evidence="5 6" key="1">
    <citation type="submission" date="2023-09" db="EMBL/GenBank/DDBJ databases">
        <authorList>
            <person name="Zhai L."/>
        </authorList>
    </citation>
    <scope>NUCLEOTIDE SEQUENCE [LARGE SCALE GENOMIC DNA]</scope>
    <source>
        <strain evidence="5 6">5 N-1</strain>
    </source>
</reference>
<dbReference type="PANTHER" id="PTHR47893">
    <property type="entry name" value="REGULATORY PROTEIN PCHR"/>
    <property type="match status" value="1"/>
</dbReference>
<protein>
    <submittedName>
        <fullName evidence="5">AraC family transcriptional regulator</fullName>
    </submittedName>
</protein>
<dbReference type="InterPro" id="IPR020449">
    <property type="entry name" value="Tscrpt_reg_AraC-type_HTH"/>
</dbReference>
<proteinExistence type="predicted"/>
<dbReference type="SUPFAM" id="SSF46689">
    <property type="entry name" value="Homeodomain-like"/>
    <property type="match status" value="1"/>
</dbReference>
<name>A0ABU1EG38_9CLOT</name>
<organism evidence="5 6">
    <name type="scientific">Clostridium aquiflavi</name>
    <dbReference type="NCBI Taxonomy" id="3073603"/>
    <lineage>
        <taxon>Bacteria</taxon>
        <taxon>Bacillati</taxon>
        <taxon>Bacillota</taxon>
        <taxon>Clostridia</taxon>
        <taxon>Eubacteriales</taxon>
        <taxon>Clostridiaceae</taxon>
        <taxon>Clostridium</taxon>
    </lineage>
</organism>
<dbReference type="SMART" id="SM00342">
    <property type="entry name" value="HTH_ARAC"/>
    <property type="match status" value="1"/>
</dbReference>
<comment type="caution">
    <text evidence="5">The sequence shown here is derived from an EMBL/GenBank/DDBJ whole genome shotgun (WGS) entry which is preliminary data.</text>
</comment>
<dbReference type="Proteomes" id="UP001256646">
    <property type="component" value="Unassembled WGS sequence"/>
</dbReference>
<accession>A0ABU1EG38</accession>
<dbReference type="RefSeq" id="WP_252211892.1">
    <property type="nucleotide sequence ID" value="NZ_JAVJAN010000017.1"/>
</dbReference>
<evidence type="ECO:0000313" key="5">
    <source>
        <dbReference type="EMBL" id="MDR5587355.1"/>
    </source>
</evidence>
<dbReference type="Gene3D" id="1.10.10.60">
    <property type="entry name" value="Homeodomain-like"/>
    <property type="match status" value="2"/>
</dbReference>
<dbReference type="InterPro" id="IPR053142">
    <property type="entry name" value="PchR_regulatory_protein"/>
</dbReference>
<dbReference type="PROSITE" id="PS01124">
    <property type="entry name" value="HTH_ARAC_FAMILY_2"/>
    <property type="match status" value="1"/>
</dbReference>
<evidence type="ECO:0000259" key="4">
    <source>
        <dbReference type="PROSITE" id="PS01124"/>
    </source>
</evidence>
<evidence type="ECO:0000313" key="6">
    <source>
        <dbReference type="Proteomes" id="UP001256646"/>
    </source>
</evidence>
<gene>
    <name evidence="5" type="ORF">RGC78_07705</name>
</gene>
<dbReference type="PANTHER" id="PTHR47893:SF1">
    <property type="entry name" value="REGULATORY PROTEIN PCHR"/>
    <property type="match status" value="1"/>
</dbReference>